<dbReference type="EMBL" id="CM051400">
    <property type="protein sequence ID" value="KAJ4714433.1"/>
    <property type="molecule type" value="Genomic_DNA"/>
</dbReference>
<evidence type="ECO:0000313" key="1">
    <source>
        <dbReference type="EMBL" id="KAJ4714433.1"/>
    </source>
</evidence>
<name>A0ACC1XTI9_MELAZ</name>
<organism evidence="1 2">
    <name type="scientific">Melia azedarach</name>
    <name type="common">Chinaberry tree</name>
    <dbReference type="NCBI Taxonomy" id="155640"/>
    <lineage>
        <taxon>Eukaryota</taxon>
        <taxon>Viridiplantae</taxon>
        <taxon>Streptophyta</taxon>
        <taxon>Embryophyta</taxon>
        <taxon>Tracheophyta</taxon>
        <taxon>Spermatophyta</taxon>
        <taxon>Magnoliopsida</taxon>
        <taxon>eudicotyledons</taxon>
        <taxon>Gunneridae</taxon>
        <taxon>Pentapetalae</taxon>
        <taxon>rosids</taxon>
        <taxon>malvids</taxon>
        <taxon>Sapindales</taxon>
        <taxon>Meliaceae</taxon>
        <taxon>Melia</taxon>
    </lineage>
</organism>
<keyword evidence="2" id="KW-1185">Reference proteome</keyword>
<accession>A0ACC1XTI9</accession>
<protein>
    <submittedName>
        <fullName evidence="1">F-box protein</fullName>
    </submittedName>
</protein>
<dbReference type="Proteomes" id="UP001164539">
    <property type="component" value="Chromosome 7"/>
</dbReference>
<reference evidence="1 2" key="1">
    <citation type="journal article" date="2023" name="Science">
        <title>Complex scaffold remodeling in plant triterpene biosynthesis.</title>
        <authorList>
            <person name="De La Pena R."/>
            <person name="Hodgson H."/>
            <person name="Liu J.C."/>
            <person name="Stephenson M.J."/>
            <person name="Martin A.C."/>
            <person name="Owen C."/>
            <person name="Harkess A."/>
            <person name="Leebens-Mack J."/>
            <person name="Jimenez L.E."/>
            <person name="Osbourn A."/>
            <person name="Sattely E.S."/>
        </authorList>
    </citation>
    <scope>NUCLEOTIDE SEQUENCE [LARGE SCALE GENOMIC DNA]</scope>
    <source>
        <strain evidence="2">cv. JPN11</strain>
        <tissue evidence="1">Leaf</tissue>
    </source>
</reference>
<sequence>MTLHGLPMQICHVSQFVNHVVVSSTSSTASIINRDSHSVLISLSLSIFSLSFPSSYFHFLGFQSCCPLAVSISVYVLVGIMANLENQYLKEEMIDDDYVLVDFEDLPEKKSSARNSSQEVDFDNLPEKQGLVRNISGENIYDANPSSKKCAKFPWHIKLKEDISLSDVVKEHVLPFLPAKALCRFRAVSTEWNKWISGPFLCHKQTTNFKDISGLICQSPGSDPSFISFNQDAYGIPRPSLRFLPEHVSIRSTCNGLVCCQSCSLWYLYYICNPVTKKWKALPNSNLNHGPETAIALAFEPTTFNFAAHYELVCAVPVSLNDISVVYFEIYSSRSNTWRIADTVCSEMDALKPDNSGFYMKGVVYWKTLFGVVLAFDLKNEQYGILRLPASSGLDGAFTQMHGELCYMLPQTEDGECLITVYGNLDMSLKYVIPLKPEIVGATVSDCQVLTCVNDDILIILLRSKVIAYHVKAQKVELLSQVRPEGFGNCLPYINTLVPVEK</sequence>
<proteinExistence type="predicted"/>
<gene>
    <name evidence="1" type="ORF">OWV82_012924</name>
</gene>
<evidence type="ECO:0000313" key="2">
    <source>
        <dbReference type="Proteomes" id="UP001164539"/>
    </source>
</evidence>
<comment type="caution">
    <text evidence="1">The sequence shown here is derived from an EMBL/GenBank/DDBJ whole genome shotgun (WGS) entry which is preliminary data.</text>
</comment>